<dbReference type="InterPro" id="IPR029063">
    <property type="entry name" value="SAM-dependent_MTases_sf"/>
</dbReference>
<accession>A0A841AFW4</accession>
<dbReference type="GO" id="GO:0008171">
    <property type="term" value="F:O-methyltransferase activity"/>
    <property type="evidence" value="ECO:0007669"/>
    <property type="project" value="InterPro"/>
</dbReference>
<dbReference type="PANTHER" id="PTHR43167:SF1">
    <property type="entry name" value="PUTATIVE (AFU_ORTHOLOGUE AFUA_6G01830)-RELATED"/>
    <property type="match status" value="1"/>
</dbReference>
<evidence type="ECO:0000256" key="3">
    <source>
        <dbReference type="ARBA" id="ARBA00022691"/>
    </source>
</evidence>
<dbReference type="PROSITE" id="PS51682">
    <property type="entry name" value="SAM_OMT_I"/>
    <property type="match status" value="1"/>
</dbReference>
<dbReference type="Proteomes" id="UP000588158">
    <property type="component" value="Unassembled WGS sequence"/>
</dbReference>
<name>A0A841AFW4_9MICO</name>
<reference evidence="4 5" key="1">
    <citation type="submission" date="2020-08" db="EMBL/GenBank/DDBJ databases">
        <title>Sequencing the genomes of 1000 actinobacteria strains.</title>
        <authorList>
            <person name="Klenk H.-P."/>
        </authorList>
    </citation>
    <scope>NUCLEOTIDE SEQUENCE [LARGE SCALE GENOMIC DNA]</scope>
    <source>
        <strain evidence="4 5">DSM 28796</strain>
    </source>
</reference>
<organism evidence="4 5">
    <name type="scientific">Brachybacterium aquaticum</name>
    <dbReference type="NCBI Taxonomy" id="1432564"/>
    <lineage>
        <taxon>Bacteria</taxon>
        <taxon>Bacillati</taxon>
        <taxon>Actinomycetota</taxon>
        <taxon>Actinomycetes</taxon>
        <taxon>Micrococcales</taxon>
        <taxon>Dermabacteraceae</taxon>
        <taxon>Brachybacterium</taxon>
    </lineage>
</organism>
<dbReference type="EMBL" id="JACHLZ010000001">
    <property type="protein sequence ID" value="MBB5831948.1"/>
    <property type="molecule type" value="Genomic_DNA"/>
</dbReference>
<gene>
    <name evidence="4" type="ORF">HNR70_001761</name>
</gene>
<proteinExistence type="predicted"/>
<sequence length="220" mass="23089">MSSGKVAGWAHGEEFVDESTLFADDGVLARARERGSELGATPVLPGAGALMRVLAAAVQARSAVEIGTGSGVGSLYLLAGMHPDGVLTTIDPEVENQRAAREAFAEARIRAPRVRTIAGRPRDVVGRLTDHAYDLVSFPAHDPHALDLLEHARRLLRPGGVLVIPHALFHDRVADPTARDATTQAVRALLRAVSDADDLVPALTGSGDGVLAAVLRPARS</sequence>
<keyword evidence="1 4" id="KW-0489">Methyltransferase</keyword>
<keyword evidence="2 4" id="KW-0808">Transferase</keyword>
<dbReference type="AlphaFoldDB" id="A0A841AFW4"/>
<keyword evidence="3" id="KW-0949">S-adenosyl-L-methionine</keyword>
<dbReference type="PANTHER" id="PTHR43167">
    <property type="entry name" value="PUTATIVE (AFU_ORTHOLOGUE AFUA_6G01830)-RELATED"/>
    <property type="match status" value="1"/>
</dbReference>
<evidence type="ECO:0000256" key="1">
    <source>
        <dbReference type="ARBA" id="ARBA00022603"/>
    </source>
</evidence>
<comment type="caution">
    <text evidence="4">The sequence shown here is derived from an EMBL/GenBank/DDBJ whole genome shotgun (WGS) entry which is preliminary data.</text>
</comment>
<dbReference type="SUPFAM" id="SSF53335">
    <property type="entry name" value="S-adenosyl-L-methionine-dependent methyltransferases"/>
    <property type="match status" value="1"/>
</dbReference>
<evidence type="ECO:0000256" key="2">
    <source>
        <dbReference type="ARBA" id="ARBA00022679"/>
    </source>
</evidence>
<evidence type="ECO:0000313" key="4">
    <source>
        <dbReference type="EMBL" id="MBB5831948.1"/>
    </source>
</evidence>
<dbReference type="GO" id="GO:0032259">
    <property type="term" value="P:methylation"/>
    <property type="evidence" value="ECO:0007669"/>
    <property type="project" value="UniProtKB-KW"/>
</dbReference>
<protein>
    <submittedName>
        <fullName evidence="4">Putative O-methyltransferase YrrM</fullName>
    </submittedName>
</protein>
<dbReference type="InterPro" id="IPR002935">
    <property type="entry name" value="SAM_O-MeTrfase"/>
</dbReference>
<dbReference type="CDD" id="cd02440">
    <property type="entry name" value="AdoMet_MTases"/>
    <property type="match status" value="1"/>
</dbReference>
<dbReference type="Pfam" id="PF01596">
    <property type="entry name" value="Methyltransf_3"/>
    <property type="match status" value="1"/>
</dbReference>
<evidence type="ECO:0000313" key="5">
    <source>
        <dbReference type="Proteomes" id="UP000588158"/>
    </source>
</evidence>
<dbReference type="RefSeq" id="WP_184325335.1">
    <property type="nucleotide sequence ID" value="NZ_JACHLZ010000001.1"/>
</dbReference>
<dbReference type="Gene3D" id="3.40.50.150">
    <property type="entry name" value="Vaccinia Virus protein VP39"/>
    <property type="match status" value="1"/>
</dbReference>
<keyword evidence="5" id="KW-1185">Reference proteome</keyword>